<feature type="chain" id="PRO_5047508556" evidence="1">
    <location>
        <begin position="23"/>
        <end position="334"/>
    </location>
</feature>
<gene>
    <name evidence="2" type="ORF">M0M57_06460</name>
</gene>
<name>A0ABY4KI35_9FLAO</name>
<evidence type="ECO:0000256" key="1">
    <source>
        <dbReference type="SAM" id="SignalP"/>
    </source>
</evidence>
<sequence>MNKLLFLGKGLLLLCLFATHFAQSQTINTTYKTQINAKFAGLDKTKIPTKLLINQAMEFAELTDYAGEMSATNFTTKGKFTNIYNTLLMSRVQSNVAGLINPNAFKTNWDNLREPNKIVLSGLFFKYNKFKTNAYPNFLVNNNDVITDKYVNGVWQNPYIDQHVFAIASPIFVYKSLSLQVTLPASLWHTNQATSVQSIAIDFANGAGYQTMTLGQVRTINYATAGTYEWKYKLTLTNNQILYSHSKILIDVEIPPTNNTTINRTINQPCSQDAFGIDKVEFYGTRPYLGTANQAILEIDYASNDCVIRKPLFVVEGFDGGLLGVENELGEVQY</sequence>
<organism evidence="2 3">
    <name type="scientific">Flavobacterium azooxidireducens</name>
    <dbReference type="NCBI Taxonomy" id="1871076"/>
    <lineage>
        <taxon>Bacteria</taxon>
        <taxon>Pseudomonadati</taxon>
        <taxon>Bacteroidota</taxon>
        <taxon>Flavobacteriia</taxon>
        <taxon>Flavobacteriales</taxon>
        <taxon>Flavobacteriaceae</taxon>
        <taxon>Flavobacterium</taxon>
    </lineage>
</organism>
<proteinExistence type="predicted"/>
<keyword evidence="3" id="KW-1185">Reference proteome</keyword>
<keyword evidence="1" id="KW-0732">Signal</keyword>
<protein>
    <submittedName>
        <fullName evidence="2">Uncharacterized protein</fullName>
    </submittedName>
</protein>
<evidence type="ECO:0000313" key="3">
    <source>
        <dbReference type="Proteomes" id="UP000830583"/>
    </source>
</evidence>
<dbReference type="RefSeq" id="WP_248436371.1">
    <property type="nucleotide sequence ID" value="NZ_CP096205.1"/>
</dbReference>
<reference evidence="2" key="1">
    <citation type="submission" date="2022-04" db="EMBL/GenBank/DDBJ databases">
        <title>Consumption of N2O by Flavobacterium azooxidireducens sp. nov. isolated from Decomposing Leaf Litter of Phragmites australis (Cav.).</title>
        <authorList>
            <person name="Behrendt U."/>
            <person name="Spanner T."/>
            <person name="Augustin J."/>
            <person name="Horn M.A."/>
            <person name="Kolb S."/>
            <person name="Ulrich A."/>
        </authorList>
    </citation>
    <scope>NUCLEOTIDE SEQUENCE</scope>
    <source>
        <strain evidence="2">IGB 4-14</strain>
    </source>
</reference>
<dbReference type="EMBL" id="CP096205">
    <property type="protein sequence ID" value="UPQ80477.1"/>
    <property type="molecule type" value="Genomic_DNA"/>
</dbReference>
<feature type="signal peptide" evidence="1">
    <location>
        <begin position="1"/>
        <end position="22"/>
    </location>
</feature>
<dbReference type="Proteomes" id="UP000830583">
    <property type="component" value="Chromosome"/>
</dbReference>
<accession>A0ABY4KI35</accession>
<evidence type="ECO:0000313" key="2">
    <source>
        <dbReference type="EMBL" id="UPQ80477.1"/>
    </source>
</evidence>